<evidence type="ECO:0000259" key="5">
    <source>
        <dbReference type="Pfam" id="PF02662"/>
    </source>
</evidence>
<keyword evidence="3" id="KW-0408">Iron</keyword>
<dbReference type="GO" id="GO:0046872">
    <property type="term" value="F:metal ion binding"/>
    <property type="evidence" value="ECO:0007669"/>
    <property type="project" value="UniProtKB-KW"/>
</dbReference>
<dbReference type="AlphaFoldDB" id="A0A429GDE7"/>
<accession>A0A429GDE7</accession>
<dbReference type="Proteomes" id="UP000277582">
    <property type="component" value="Unassembled WGS sequence"/>
</dbReference>
<evidence type="ECO:0000256" key="3">
    <source>
        <dbReference type="ARBA" id="ARBA00023004"/>
    </source>
</evidence>
<dbReference type="EMBL" id="RXII01000111">
    <property type="protein sequence ID" value="RZN58977.1"/>
    <property type="molecule type" value="Genomic_DNA"/>
</dbReference>
<dbReference type="InterPro" id="IPR003813">
    <property type="entry name" value="MvhD/FlpD"/>
</dbReference>
<comment type="caution">
    <text evidence="6">The sequence shown here is derived from an EMBL/GenBank/DDBJ whole genome shotgun (WGS) entry which is preliminary data.</text>
</comment>
<keyword evidence="1" id="KW-0479">Metal-binding</keyword>
<evidence type="ECO:0000313" key="9">
    <source>
        <dbReference type="Proteomes" id="UP000316217"/>
    </source>
</evidence>
<gene>
    <name evidence="6" type="ORF">D6D85_15275</name>
    <name evidence="7" type="ORF">EF810_07110</name>
</gene>
<evidence type="ECO:0000256" key="2">
    <source>
        <dbReference type="ARBA" id="ARBA00023002"/>
    </source>
</evidence>
<protein>
    <submittedName>
        <fullName evidence="6">Hydrogenase iron-sulfur subunit</fullName>
    </submittedName>
</protein>
<keyword evidence="8" id="KW-1185">Reference proteome</keyword>
<dbReference type="Pfam" id="PF02662">
    <property type="entry name" value="FlpD"/>
    <property type="match status" value="1"/>
</dbReference>
<organism evidence="6 8">
    <name type="scientific">Candidatus Methanodesulfokora washburnensis</name>
    <dbReference type="NCBI Taxonomy" id="2478471"/>
    <lineage>
        <taxon>Archaea</taxon>
        <taxon>Thermoproteota</taxon>
        <taxon>Candidatus Korarchaeia</taxon>
        <taxon>Candidatus Korarchaeia incertae sedis</taxon>
        <taxon>Candidatus Methanodesulfokora</taxon>
    </lineage>
</organism>
<evidence type="ECO:0000256" key="1">
    <source>
        <dbReference type="ARBA" id="ARBA00022723"/>
    </source>
</evidence>
<dbReference type="GO" id="GO:0016491">
    <property type="term" value="F:oxidoreductase activity"/>
    <property type="evidence" value="ECO:0007669"/>
    <property type="project" value="UniProtKB-KW"/>
</dbReference>
<evidence type="ECO:0000313" key="8">
    <source>
        <dbReference type="Proteomes" id="UP000277582"/>
    </source>
</evidence>
<reference evidence="6 8" key="1">
    <citation type="submission" date="2018-10" db="EMBL/GenBank/DDBJ databases">
        <title>Co-occurring genomic capacity for anaerobic methane metabolism and dissimilatory sulfite reduction discovered in the Korarchaeota.</title>
        <authorList>
            <person name="Mckay L.J."/>
            <person name="Dlakic M."/>
            <person name="Fields M.W."/>
            <person name="Delmont T.O."/>
            <person name="Eren A.M."/>
            <person name="Jay Z.J."/>
            <person name="Klingelsmith K.B."/>
            <person name="Rusch D.B."/>
            <person name="Inskeep W.P."/>
        </authorList>
    </citation>
    <scope>NUCLEOTIDE SEQUENCE [LARGE SCALE GENOMIC DNA]</scope>
    <source>
        <strain evidence="6 8">MDKW</strain>
    </source>
</reference>
<reference evidence="7 9" key="2">
    <citation type="journal article" date="2019" name="Nat. Microbiol.">
        <title>Wide diversity of methane and short-chain alkane metabolisms in uncultured archaea.</title>
        <authorList>
            <person name="Borrel G."/>
            <person name="Adam P.S."/>
            <person name="McKay L.J."/>
            <person name="Chen L.X."/>
            <person name="Sierra-Garcia I.N."/>
            <person name="Sieber C.M."/>
            <person name="Letourneur Q."/>
            <person name="Ghozlane A."/>
            <person name="Andersen G.L."/>
            <person name="Li W.J."/>
            <person name="Hallam S.J."/>
            <person name="Muyzer G."/>
            <person name="de Oliveira V.M."/>
            <person name="Inskeep W.P."/>
            <person name="Banfield J.F."/>
            <person name="Gribaldo S."/>
        </authorList>
    </citation>
    <scope>NUCLEOTIDE SEQUENCE [LARGE SCALE GENOMIC DNA]</scope>
    <source>
        <strain evidence="7">NM4</strain>
    </source>
</reference>
<dbReference type="Proteomes" id="UP000316217">
    <property type="component" value="Unassembled WGS sequence"/>
</dbReference>
<dbReference type="OrthoDB" id="371828at2157"/>
<sequence>MSEGFEPKIVVFACNWCTYAAVDLAGTSRIQYPHNVRVIRVMCSGRVDPQFVLEAFNRGADGVIVAGCHPPADCHYSEGNFKAFRRFTLFRRLLDSLGIERERFKLEWISASEAGKWVQVVNEMVNDLKKLGPLREKLEVR</sequence>
<dbReference type="GO" id="GO:0051536">
    <property type="term" value="F:iron-sulfur cluster binding"/>
    <property type="evidence" value="ECO:0007669"/>
    <property type="project" value="UniProtKB-KW"/>
</dbReference>
<evidence type="ECO:0000313" key="6">
    <source>
        <dbReference type="EMBL" id="RSN71839.1"/>
    </source>
</evidence>
<evidence type="ECO:0000256" key="4">
    <source>
        <dbReference type="ARBA" id="ARBA00023014"/>
    </source>
</evidence>
<feature type="domain" description="F420-non-reducing hydrogenase iron-sulfur subunit D" evidence="5">
    <location>
        <begin position="9"/>
        <end position="132"/>
    </location>
</feature>
<dbReference type="EMBL" id="RCOS01000169">
    <property type="protein sequence ID" value="RSN71839.1"/>
    <property type="molecule type" value="Genomic_DNA"/>
</dbReference>
<keyword evidence="4" id="KW-0411">Iron-sulfur</keyword>
<proteinExistence type="predicted"/>
<keyword evidence="2" id="KW-0560">Oxidoreductase</keyword>
<evidence type="ECO:0000313" key="7">
    <source>
        <dbReference type="EMBL" id="RZN58977.1"/>
    </source>
</evidence>
<name>A0A429GDE7_9CREN</name>
<dbReference type="RefSeq" id="WP_125672813.1">
    <property type="nucleotide sequence ID" value="NZ_RCOS01000169.1"/>
</dbReference>